<keyword evidence="1" id="KW-0732">Signal</keyword>
<protein>
    <recommendedName>
        <fullName evidence="4">Phosphodiester glycosidase domain-containing protein</fullName>
    </recommendedName>
</protein>
<keyword evidence="3" id="KW-1185">Reference proteome</keyword>
<proteinExistence type="predicted"/>
<evidence type="ECO:0008006" key="4">
    <source>
        <dbReference type="Google" id="ProtNLM"/>
    </source>
</evidence>
<evidence type="ECO:0000313" key="2">
    <source>
        <dbReference type="EMBL" id="MBD8081635.1"/>
    </source>
</evidence>
<name>A0ABR8Z8K9_9FLAO</name>
<dbReference type="EMBL" id="JACYFS010000001">
    <property type="protein sequence ID" value="MBD8081635.1"/>
    <property type="molecule type" value="Genomic_DNA"/>
</dbReference>
<feature type="signal peptide" evidence="1">
    <location>
        <begin position="1"/>
        <end position="21"/>
    </location>
</feature>
<sequence length="391" mass="44557">MMKKKSVFLFLLILISNFAHSQIQTSVSLDRWKNKRGTFVLWYGTDRKANEYAAFTVKFDDSYEEFQVAQELKKKAYKSSKYITYEFLENYDCNQTYGYLARSLNMSLRDVKDLRNGNCADVNYSFVKSAEDGPVFTPENKSKMSPYVEQEEKLLTAQGWKKIYEDYQTAACAAEIRFLPGHSYTAIGAVTSSKSGIFPMLAAYNGDNRLGGIRKNIENNLATLGVYDLKEDLSVQKGTYLIDASGEPISGACLVVFERPFDFKRSFYNLLEARHTGFKDYKGMKGNMTENNEQIFYSNDALGYQEAKILESNANHEYIIVLDFNNPKTLVFLDNLDLVMKELPALGFTGKNYKNDAGGDVSEFIKNGENVMMLASYPAKNTAYFYIFKKK</sequence>
<evidence type="ECO:0000313" key="3">
    <source>
        <dbReference type="Proteomes" id="UP000637299"/>
    </source>
</evidence>
<gene>
    <name evidence="2" type="ORF">IC610_04255</name>
</gene>
<dbReference type="Proteomes" id="UP000637299">
    <property type="component" value="Unassembled WGS sequence"/>
</dbReference>
<evidence type="ECO:0000256" key="1">
    <source>
        <dbReference type="SAM" id="SignalP"/>
    </source>
</evidence>
<reference evidence="2 3" key="1">
    <citation type="submission" date="2020-09" db="EMBL/GenBank/DDBJ databases">
        <title>Genome seq and assembly of Chryseobacterium sp.</title>
        <authorList>
            <person name="Chhetri G."/>
        </authorList>
    </citation>
    <scope>NUCLEOTIDE SEQUENCE [LARGE SCALE GENOMIC DNA]</scope>
    <source>
        <strain evidence="2 3">GCR10</strain>
    </source>
</reference>
<feature type="chain" id="PRO_5046698400" description="Phosphodiester glycosidase domain-containing protein" evidence="1">
    <location>
        <begin position="22"/>
        <end position="391"/>
    </location>
</feature>
<dbReference type="RefSeq" id="WP_191735386.1">
    <property type="nucleotide sequence ID" value="NZ_JACYFS010000001.1"/>
</dbReference>
<comment type="caution">
    <text evidence="2">The sequence shown here is derived from an EMBL/GenBank/DDBJ whole genome shotgun (WGS) entry which is preliminary data.</text>
</comment>
<accession>A0ABR8Z8K9</accession>
<organism evidence="2 3">
    <name type="scientific">Chryseobacterium caseinilyticum</name>
    <dbReference type="NCBI Taxonomy" id="2771428"/>
    <lineage>
        <taxon>Bacteria</taxon>
        <taxon>Pseudomonadati</taxon>
        <taxon>Bacteroidota</taxon>
        <taxon>Flavobacteriia</taxon>
        <taxon>Flavobacteriales</taxon>
        <taxon>Weeksellaceae</taxon>
        <taxon>Chryseobacterium group</taxon>
        <taxon>Chryseobacterium</taxon>
    </lineage>
</organism>